<dbReference type="AlphaFoldDB" id="A0A2B7XQS8"/>
<keyword evidence="6" id="KW-1185">Reference proteome</keyword>
<dbReference type="EMBL" id="PDNB01000081">
    <property type="protein sequence ID" value="PGH10857.1"/>
    <property type="molecule type" value="Genomic_DNA"/>
</dbReference>
<dbReference type="OrthoDB" id="269227at2759"/>
<evidence type="ECO:0000259" key="3">
    <source>
        <dbReference type="Pfam" id="PF00732"/>
    </source>
</evidence>
<feature type="binding site" evidence="2">
    <location>
        <position position="89"/>
    </location>
    <ligand>
        <name>FAD</name>
        <dbReference type="ChEBI" id="CHEBI:57692"/>
    </ligand>
</feature>
<dbReference type="GO" id="GO:0050660">
    <property type="term" value="F:flavin adenine dinucleotide binding"/>
    <property type="evidence" value="ECO:0007669"/>
    <property type="project" value="InterPro"/>
</dbReference>
<comment type="similarity">
    <text evidence="1">Belongs to the GMC oxidoreductase family.</text>
</comment>
<dbReference type="SUPFAM" id="SSF54373">
    <property type="entry name" value="FAD-linked reductases, C-terminal domain"/>
    <property type="match status" value="1"/>
</dbReference>
<keyword evidence="2" id="KW-0274">FAD</keyword>
<dbReference type="Pfam" id="PF00732">
    <property type="entry name" value="GMC_oxred_N"/>
    <property type="match status" value="1"/>
</dbReference>
<dbReference type="InterPro" id="IPR036188">
    <property type="entry name" value="FAD/NAD-bd_sf"/>
</dbReference>
<dbReference type="Pfam" id="PF05199">
    <property type="entry name" value="GMC_oxred_C"/>
    <property type="match status" value="1"/>
</dbReference>
<comment type="cofactor">
    <cofactor evidence="2">
        <name>FAD</name>
        <dbReference type="ChEBI" id="CHEBI:57692"/>
    </cofactor>
</comment>
<evidence type="ECO:0000259" key="4">
    <source>
        <dbReference type="Pfam" id="PF05199"/>
    </source>
</evidence>
<keyword evidence="2" id="KW-0285">Flavoprotein</keyword>
<dbReference type="Proteomes" id="UP000223968">
    <property type="component" value="Unassembled WGS sequence"/>
</dbReference>
<feature type="binding site" evidence="2">
    <location>
        <begin position="93"/>
        <end position="96"/>
    </location>
    <ligand>
        <name>FAD</name>
        <dbReference type="ChEBI" id="CHEBI:57692"/>
    </ligand>
</feature>
<evidence type="ECO:0000313" key="5">
    <source>
        <dbReference type="EMBL" id="PGH10857.1"/>
    </source>
</evidence>
<proteinExistence type="inferred from homology"/>
<dbReference type="STRING" id="1447875.A0A2B7XQS8"/>
<dbReference type="PANTHER" id="PTHR11552">
    <property type="entry name" value="GLUCOSE-METHANOL-CHOLINE GMC OXIDOREDUCTASE"/>
    <property type="match status" value="1"/>
</dbReference>
<sequence>MVSDTYDIVIVGGGTAGLIIAARLSEDPNLQVTVLESGEDQSSNPHVQTPGTWPLLRNGPLDWAFKSSFPSAGGVKPLSMAQGCMLGGTSGINGFVFQPSSKSNLDFWTELGNNGWGFETMDRAVRKAVTIHRPSGGTSEGSGPIQLVVNESEIEAMWVKTWIDSLAELGHSPCDAFSGTQRGPITNFDTVDPVSNNRSFTANAYLDPVRSRANLTILTGSTVNKVVFKEDNVGGTPIADGVLVTSKYGKKSIVKARKEVILSAGVINSPRILELSGIGDKSRLQRLGIDVVVDNPHVGENFQNHAFSGVVFPVRDDVETLDAFLRQEPSAVAAAQETYAAGRGGPIGRSSTLSSAQMPLSEVTDEQGMKEIEQLLKDAASVPAGPSIATPAFKKAWDSYIKSNLTSSTESPGRFMFFAGYSPFEAKDITYRAPGNHFTIVVMLSTPFPRGSVHIESSSHEHSDKNTGMTLDVGFPAHPLDVEILARYIMFAEKTLARLKPFASLLKPRKENEDRFTDIEKAREYVRATTGWSHHFVGTCSMMSQEMGGVVDDKLRVYGCSNLRVCDASIIPVVPRSNPQAVVYGLAEHGAEIIRDTMV</sequence>
<organism evidence="5 6">
    <name type="scientific">Helicocarpus griseus UAMH5409</name>
    <dbReference type="NCBI Taxonomy" id="1447875"/>
    <lineage>
        <taxon>Eukaryota</taxon>
        <taxon>Fungi</taxon>
        <taxon>Dikarya</taxon>
        <taxon>Ascomycota</taxon>
        <taxon>Pezizomycotina</taxon>
        <taxon>Eurotiomycetes</taxon>
        <taxon>Eurotiomycetidae</taxon>
        <taxon>Onygenales</taxon>
        <taxon>Ajellomycetaceae</taxon>
        <taxon>Helicocarpus</taxon>
    </lineage>
</organism>
<accession>A0A2B7XQS8</accession>
<protein>
    <recommendedName>
        <fullName evidence="7">Glucose-methanol-choline oxidoreductase N-terminal domain-containing protein</fullName>
    </recommendedName>
</protein>
<dbReference type="PIRSF" id="PIRSF000137">
    <property type="entry name" value="Alcohol_oxidase"/>
    <property type="match status" value="1"/>
</dbReference>
<dbReference type="InterPro" id="IPR012132">
    <property type="entry name" value="GMC_OxRdtase"/>
</dbReference>
<feature type="binding site" evidence="2">
    <location>
        <position position="223"/>
    </location>
    <ligand>
        <name>FAD</name>
        <dbReference type="ChEBI" id="CHEBI:57692"/>
    </ligand>
</feature>
<feature type="binding site" evidence="2">
    <location>
        <begin position="579"/>
        <end position="580"/>
    </location>
    <ligand>
        <name>FAD</name>
        <dbReference type="ChEBI" id="CHEBI:57692"/>
    </ligand>
</feature>
<dbReference type="InterPro" id="IPR000172">
    <property type="entry name" value="GMC_OxRdtase_N"/>
</dbReference>
<dbReference type="InterPro" id="IPR007867">
    <property type="entry name" value="GMC_OxRtase_C"/>
</dbReference>
<feature type="domain" description="Glucose-methanol-choline oxidoreductase C-terminal" evidence="4">
    <location>
        <begin position="447"/>
        <end position="587"/>
    </location>
</feature>
<evidence type="ECO:0000313" key="6">
    <source>
        <dbReference type="Proteomes" id="UP000223968"/>
    </source>
</evidence>
<reference evidence="5 6" key="1">
    <citation type="submission" date="2017-10" db="EMBL/GenBank/DDBJ databases">
        <title>Comparative genomics in systemic dimorphic fungi from Ajellomycetaceae.</title>
        <authorList>
            <person name="Munoz J.F."/>
            <person name="Mcewen J.G."/>
            <person name="Clay O.K."/>
            <person name="Cuomo C.A."/>
        </authorList>
    </citation>
    <scope>NUCLEOTIDE SEQUENCE [LARGE SCALE GENOMIC DNA]</scope>
    <source>
        <strain evidence="5 6">UAMH5409</strain>
    </source>
</reference>
<dbReference type="Gene3D" id="3.30.560.10">
    <property type="entry name" value="Glucose Oxidase, domain 3"/>
    <property type="match status" value="1"/>
</dbReference>
<dbReference type="SUPFAM" id="SSF51905">
    <property type="entry name" value="FAD/NAD(P)-binding domain"/>
    <property type="match status" value="1"/>
</dbReference>
<dbReference type="Gene3D" id="3.50.50.60">
    <property type="entry name" value="FAD/NAD(P)-binding domain"/>
    <property type="match status" value="1"/>
</dbReference>
<evidence type="ECO:0000256" key="2">
    <source>
        <dbReference type="PIRSR" id="PIRSR000137-2"/>
    </source>
</evidence>
<evidence type="ECO:0008006" key="7">
    <source>
        <dbReference type="Google" id="ProtNLM"/>
    </source>
</evidence>
<dbReference type="GO" id="GO:0016614">
    <property type="term" value="F:oxidoreductase activity, acting on CH-OH group of donors"/>
    <property type="evidence" value="ECO:0007669"/>
    <property type="project" value="InterPro"/>
</dbReference>
<dbReference type="PANTHER" id="PTHR11552:SF210">
    <property type="entry name" value="GLUCOSE-METHANOL-CHOLINE OXIDOREDUCTASE N-TERMINAL DOMAIN-CONTAINING PROTEIN-RELATED"/>
    <property type="match status" value="1"/>
</dbReference>
<name>A0A2B7XQS8_9EURO</name>
<feature type="domain" description="Glucose-methanol-choline oxidoreductase N-terminal" evidence="3">
    <location>
        <begin position="6"/>
        <end position="306"/>
    </location>
</feature>
<comment type="caution">
    <text evidence="5">The sequence shown here is derived from an EMBL/GenBank/DDBJ whole genome shotgun (WGS) entry which is preliminary data.</text>
</comment>
<gene>
    <name evidence="5" type="ORF">AJ79_05217</name>
</gene>
<evidence type="ECO:0000256" key="1">
    <source>
        <dbReference type="ARBA" id="ARBA00010790"/>
    </source>
</evidence>